<reference evidence="7" key="1">
    <citation type="submission" date="2021-01" db="EMBL/GenBank/DDBJ databases">
        <authorList>
            <person name="Eckstrom K.M.E."/>
        </authorList>
    </citation>
    <scope>NUCLEOTIDE SEQUENCE</scope>
    <source>
        <strain evidence="7">UVCC 0001</strain>
    </source>
</reference>
<evidence type="ECO:0000256" key="3">
    <source>
        <dbReference type="ARBA" id="ARBA00023015"/>
    </source>
</evidence>
<dbReference type="AlphaFoldDB" id="A0AAD9MJA4"/>
<name>A0AAD9MJA4_PROWI</name>
<dbReference type="InterPro" id="IPR006818">
    <property type="entry name" value="ASF1-like"/>
</dbReference>
<dbReference type="Proteomes" id="UP001255856">
    <property type="component" value="Unassembled WGS sequence"/>
</dbReference>
<keyword evidence="4" id="KW-0804">Transcription</keyword>
<dbReference type="PANTHER" id="PTHR12040:SF0">
    <property type="entry name" value="HISTONE CHAPERONE ASF1"/>
    <property type="match status" value="1"/>
</dbReference>
<comment type="caution">
    <text evidence="7">The sequence shown here is derived from an EMBL/GenBank/DDBJ whole genome shotgun (WGS) entry which is preliminary data.</text>
</comment>
<evidence type="ECO:0000256" key="2">
    <source>
        <dbReference type="ARBA" id="ARBA00006051"/>
    </source>
</evidence>
<dbReference type="SUPFAM" id="SSF101546">
    <property type="entry name" value="ASF1-like"/>
    <property type="match status" value="1"/>
</dbReference>
<comment type="subcellular location">
    <subcellularLocation>
        <location evidence="1">Nucleus</location>
    </subcellularLocation>
</comment>
<keyword evidence="3" id="KW-0805">Transcription regulation</keyword>
<organism evidence="7 8">
    <name type="scientific">Prototheca wickerhamii</name>
    <dbReference type="NCBI Taxonomy" id="3111"/>
    <lineage>
        <taxon>Eukaryota</taxon>
        <taxon>Viridiplantae</taxon>
        <taxon>Chlorophyta</taxon>
        <taxon>core chlorophytes</taxon>
        <taxon>Trebouxiophyceae</taxon>
        <taxon>Chlorellales</taxon>
        <taxon>Chlorellaceae</taxon>
        <taxon>Prototheca</taxon>
    </lineage>
</organism>
<dbReference type="GO" id="GO:0006335">
    <property type="term" value="P:DNA replication-dependent chromatin assembly"/>
    <property type="evidence" value="ECO:0007669"/>
    <property type="project" value="TreeGrafter"/>
</dbReference>
<dbReference type="GO" id="GO:0042393">
    <property type="term" value="F:histone binding"/>
    <property type="evidence" value="ECO:0007669"/>
    <property type="project" value="TreeGrafter"/>
</dbReference>
<dbReference type="PANTHER" id="PTHR12040">
    <property type="entry name" value="ANTI-SILENCING PROTEIN 1"/>
    <property type="match status" value="1"/>
</dbReference>
<accession>A0AAD9MJA4</accession>
<dbReference type="GO" id="GO:0000785">
    <property type="term" value="C:chromatin"/>
    <property type="evidence" value="ECO:0007669"/>
    <property type="project" value="TreeGrafter"/>
</dbReference>
<keyword evidence="6" id="KW-0539">Nucleus</keyword>
<sequence>MNLEWRLTYVGSAESEKYDQVLDTVFVGPVAPGQYRFVFQADPPDFSKIPSADIVGVTEFIRVGYYVNTEYEDEALREMPPEVPKLELSILADKPRVTKFPIEWDTAKESKDSAMSQDMDMEEVEE</sequence>
<keyword evidence="8" id="KW-1185">Reference proteome</keyword>
<proteinExistence type="inferred from homology"/>
<protein>
    <submittedName>
        <fullName evidence="7">Uncharacterized protein</fullName>
    </submittedName>
</protein>
<dbReference type="GO" id="GO:0005634">
    <property type="term" value="C:nucleus"/>
    <property type="evidence" value="ECO:0007669"/>
    <property type="project" value="UniProtKB-SubCell"/>
</dbReference>
<evidence type="ECO:0000256" key="4">
    <source>
        <dbReference type="ARBA" id="ARBA00023163"/>
    </source>
</evidence>
<dbReference type="Gene3D" id="2.60.40.1490">
    <property type="entry name" value="Histone chaperone ASF1-like"/>
    <property type="match status" value="1"/>
</dbReference>
<dbReference type="EMBL" id="JASFZW010000002">
    <property type="protein sequence ID" value="KAK2079592.1"/>
    <property type="molecule type" value="Genomic_DNA"/>
</dbReference>
<keyword evidence="5" id="KW-0143">Chaperone</keyword>
<dbReference type="InterPro" id="IPR036747">
    <property type="entry name" value="ASF1-like_sf"/>
</dbReference>
<gene>
    <name evidence="7" type="ORF">QBZ16_001987</name>
</gene>
<evidence type="ECO:0000313" key="7">
    <source>
        <dbReference type="EMBL" id="KAK2079592.1"/>
    </source>
</evidence>
<dbReference type="Pfam" id="PF04729">
    <property type="entry name" value="ASF1_hist_chap"/>
    <property type="match status" value="1"/>
</dbReference>
<evidence type="ECO:0000256" key="1">
    <source>
        <dbReference type="ARBA" id="ARBA00004123"/>
    </source>
</evidence>
<evidence type="ECO:0000313" key="8">
    <source>
        <dbReference type="Proteomes" id="UP001255856"/>
    </source>
</evidence>
<evidence type="ECO:0000256" key="5">
    <source>
        <dbReference type="ARBA" id="ARBA00023186"/>
    </source>
</evidence>
<comment type="similarity">
    <text evidence="2">Belongs to the ASF1 family.</text>
</comment>
<evidence type="ECO:0000256" key="6">
    <source>
        <dbReference type="ARBA" id="ARBA00023242"/>
    </source>
</evidence>